<dbReference type="InterPro" id="IPR018713">
    <property type="entry name" value="MPAB/Lcp_cat_dom"/>
</dbReference>
<dbReference type="Pfam" id="PF09995">
    <property type="entry name" value="MPAB_Lcp_cat"/>
    <property type="match status" value="1"/>
</dbReference>
<feature type="domain" description="ER-bound oxygenase mpaB/mpaB'/Rubber oxygenase catalytic" evidence="1">
    <location>
        <begin position="61"/>
        <end position="230"/>
    </location>
</feature>
<evidence type="ECO:0000259" key="1">
    <source>
        <dbReference type="Pfam" id="PF09995"/>
    </source>
</evidence>
<evidence type="ECO:0000313" key="3">
    <source>
        <dbReference type="Proteomes" id="UP000477386"/>
    </source>
</evidence>
<proteinExistence type="predicted"/>
<organism evidence="2 3">
    <name type="scientific">Spirosoma agri</name>
    <dbReference type="NCBI Taxonomy" id="1987381"/>
    <lineage>
        <taxon>Bacteria</taxon>
        <taxon>Pseudomonadati</taxon>
        <taxon>Bacteroidota</taxon>
        <taxon>Cytophagia</taxon>
        <taxon>Cytophagales</taxon>
        <taxon>Cytophagaceae</taxon>
        <taxon>Spirosoma</taxon>
    </lineage>
</organism>
<reference evidence="2 3" key="1">
    <citation type="submission" date="2020-02" db="EMBL/GenBank/DDBJ databases">
        <title>Draft genome sequence of two Spirosoma agri KCTC 52727 and Spirosoma terrae KCTC 52035.</title>
        <authorList>
            <person name="Rojas J."/>
            <person name="Ambika Manirajan B."/>
            <person name="Ratering S."/>
            <person name="Suarez C."/>
            <person name="Schnell S."/>
        </authorList>
    </citation>
    <scope>NUCLEOTIDE SEQUENCE [LARGE SCALE GENOMIC DNA]</scope>
    <source>
        <strain evidence="2 3">KCTC 52727</strain>
    </source>
</reference>
<name>A0A6M0IR68_9BACT</name>
<dbReference type="EMBL" id="JAAGNZ010000002">
    <property type="protein sequence ID" value="NEU69463.1"/>
    <property type="molecule type" value="Genomic_DNA"/>
</dbReference>
<dbReference type="Proteomes" id="UP000477386">
    <property type="component" value="Unassembled WGS sequence"/>
</dbReference>
<evidence type="ECO:0000313" key="2">
    <source>
        <dbReference type="EMBL" id="NEU69463.1"/>
    </source>
</evidence>
<sequence length="270" mass="31185">MSPKNRPNSDLEQAHEQATFFVEPGSIVRQIWGDADVILLVFAGSAAEFALNRAVDWLFFTGKLPADPIARLFSTVRYAQEIVFAPEAKARQAIARMGAIHGGVEQKRGYQIPDWAYRDVLYMLIAYSERAYETLHRPLTNPEREELFRTFREVGAGMHVPDLPTTYADWRVDREAHLDRNLVRSDFTDKLFRRYREQLGGWRYDLLRQAQAVLVPAQVRSLLNLPPKPWLANSMGLYKVLNRLGLRSMVQRALLPTDYIDQIRSLDMHR</sequence>
<accession>A0A6M0IR68</accession>
<comment type="caution">
    <text evidence="2">The sequence shown here is derived from an EMBL/GenBank/DDBJ whole genome shotgun (WGS) entry which is preliminary data.</text>
</comment>
<dbReference type="GO" id="GO:0016491">
    <property type="term" value="F:oxidoreductase activity"/>
    <property type="evidence" value="ECO:0007669"/>
    <property type="project" value="InterPro"/>
</dbReference>
<dbReference type="AlphaFoldDB" id="A0A6M0IR68"/>
<dbReference type="RefSeq" id="WP_164041913.1">
    <property type="nucleotide sequence ID" value="NZ_JAAGNZ010000002.1"/>
</dbReference>
<keyword evidence="3" id="KW-1185">Reference proteome</keyword>
<protein>
    <submittedName>
        <fullName evidence="2">DUF2236 domain-containing protein</fullName>
    </submittedName>
</protein>
<gene>
    <name evidence="2" type="ORF">GK091_21425</name>
</gene>